<dbReference type="GO" id="GO:0030677">
    <property type="term" value="C:ribonuclease P complex"/>
    <property type="evidence" value="ECO:0007669"/>
    <property type="project" value="TreeGrafter"/>
</dbReference>
<comment type="subunit">
    <text evidence="7">Consists of a catalytic RNA component (M1 or rnpB) and a protein subunit.</text>
</comment>
<evidence type="ECO:0000256" key="4">
    <source>
        <dbReference type="ARBA" id="ARBA00022759"/>
    </source>
</evidence>
<dbReference type="InterPro" id="IPR000100">
    <property type="entry name" value="RNase_P"/>
</dbReference>
<dbReference type="EMBL" id="MFGA01000022">
    <property type="protein sequence ID" value="OGF20609.1"/>
    <property type="molecule type" value="Genomic_DNA"/>
</dbReference>
<comment type="similarity">
    <text evidence="7">Belongs to the RnpA family.</text>
</comment>
<comment type="function">
    <text evidence="1 7">RNaseP catalyzes the removal of the 5'-leader sequence from pre-tRNA to produce the mature 5'-terminus. It can also cleave other RNA substrates such as 4.5S RNA. The protein component plays an auxiliary but essential role in vivo by binding to the 5'-leader sequence and broadening the substrate specificity of the ribozyme.</text>
</comment>
<dbReference type="PROSITE" id="PS00648">
    <property type="entry name" value="RIBONUCLEASE_P"/>
    <property type="match status" value="1"/>
</dbReference>
<keyword evidence="5 7" id="KW-0378">Hydrolase</keyword>
<dbReference type="InterPro" id="IPR020539">
    <property type="entry name" value="RNase_P_CS"/>
</dbReference>
<evidence type="ECO:0000256" key="7">
    <source>
        <dbReference type="HAMAP-Rule" id="MF_00227"/>
    </source>
</evidence>
<dbReference type="HAMAP" id="MF_00227">
    <property type="entry name" value="RNase_P"/>
    <property type="match status" value="1"/>
</dbReference>
<dbReference type="Proteomes" id="UP000177407">
    <property type="component" value="Unassembled WGS sequence"/>
</dbReference>
<keyword evidence="4 7" id="KW-0255">Endonuclease</keyword>
<evidence type="ECO:0000256" key="6">
    <source>
        <dbReference type="ARBA" id="ARBA00022884"/>
    </source>
</evidence>
<comment type="catalytic activity">
    <reaction evidence="7">
        <text>Endonucleolytic cleavage of RNA, removing 5'-extranucleotides from tRNA precursor.</text>
        <dbReference type="EC" id="3.1.26.5"/>
    </reaction>
</comment>
<dbReference type="Gene3D" id="3.30.230.10">
    <property type="match status" value="1"/>
</dbReference>
<comment type="caution">
    <text evidence="9">The sequence shown here is derived from an EMBL/GenBank/DDBJ whole genome shotgun (WGS) entry which is preliminary data.</text>
</comment>
<keyword evidence="2 7" id="KW-0819">tRNA processing</keyword>
<dbReference type="PANTHER" id="PTHR33992:SF1">
    <property type="entry name" value="RIBONUCLEASE P PROTEIN COMPONENT"/>
    <property type="match status" value="1"/>
</dbReference>
<dbReference type="GO" id="GO:0000049">
    <property type="term" value="F:tRNA binding"/>
    <property type="evidence" value="ECO:0007669"/>
    <property type="project" value="UniProtKB-UniRule"/>
</dbReference>
<dbReference type="NCBIfam" id="TIGR00188">
    <property type="entry name" value="rnpA"/>
    <property type="match status" value="1"/>
</dbReference>
<dbReference type="InterPro" id="IPR014721">
    <property type="entry name" value="Ribsml_uS5_D2-typ_fold_subgr"/>
</dbReference>
<dbReference type="AlphaFoldDB" id="A0A1F5S1R6"/>
<dbReference type="PANTHER" id="PTHR33992">
    <property type="entry name" value="RIBONUCLEASE P PROTEIN COMPONENT"/>
    <property type="match status" value="1"/>
</dbReference>
<dbReference type="EC" id="3.1.26.5" evidence="7 8"/>
<evidence type="ECO:0000256" key="5">
    <source>
        <dbReference type="ARBA" id="ARBA00022801"/>
    </source>
</evidence>
<dbReference type="GO" id="GO:0004526">
    <property type="term" value="F:ribonuclease P activity"/>
    <property type="evidence" value="ECO:0007669"/>
    <property type="project" value="UniProtKB-UniRule"/>
</dbReference>
<evidence type="ECO:0000256" key="3">
    <source>
        <dbReference type="ARBA" id="ARBA00022722"/>
    </source>
</evidence>
<keyword evidence="3 7" id="KW-0540">Nuclease</keyword>
<evidence type="ECO:0000313" key="10">
    <source>
        <dbReference type="Proteomes" id="UP000177407"/>
    </source>
</evidence>
<dbReference type="GO" id="GO:0001682">
    <property type="term" value="P:tRNA 5'-leader removal"/>
    <property type="evidence" value="ECO:0007669"/>
    <property type="project" value="UniProtKB-UniRule"/>
</dbReference>
<name>A0A1F5S1R6_9BACT</name>
<protein>
    <recommendedName>
        <fullName evidence="7 8">Ribonuclease P protein component</fullName>
        <shortName evidence="7">RNase P protein</shortName>
        <shortName evidence="7">RNaseP protein</shortName>
        <ecNumber evidence="7 8">3.1.26.5</ecNumber>
    </recommendedName>
    <alternativeName>
        <fullName evidence="7">Protein C5</fullName>
    </alternativeName>
</protein>
<evidence type="ECO:0000313" key="9">
    <source>
        <dbReference type="EMBL" id="OGF20609.1"/>
    </source>
</evidence>
<dbReference type="GO" id="GO:0042781">
    <property type="term" value="F:3'-tRNA processing endoribonuclease activity"/>
    <property type="evidence" value="ECO:0007669"/>
    <property type="project" value="TreeGrafter"/>
</dbReference>
<gene>
    <name evidence="7" type="primary">rnpA</name>
    <name evidence="9" type="ORF">A2257_02075</name>
</gene>
<accession>A0A1F5S1R6</accession>
<evidence type="ECO:0000256" key="8">
    <source>
        <dbReference type="NCBIfam" id="TIGR00188"/>
    </source>
</evidence>
<sequence>MLPKANRLLKKEDFQKAWKGGGSFYTKNLGFKLRKTTNTTLKLGVVVSNKISKLATVRNKIKRQIREAVHSHIKDIAPGGYDLVIIALPNILKKPLEDIRKDVVIALNCFKILKK</sequence>
<organism evidence="9 10">
    <name type="scientific">Candidatus Falkowbacteria bacterium RIFOXYA2_FULL_38_12</name>
    <dbReference type="NCBI Taxonomy" id="1797993"/>
    <lineage>
        <taxon>Bacteria</taxon>
        <taxon>Candidatus Falkowiibacteriota</taxon>
    </lineage>
</organism>
<reference evidence="9 10" key="1">
    <citation type="journal article" date="2016" name="Nat. Commun.">
        <title>Thousands of microbial genomes shed light on interconnected biogeochemical processes in an aquifer system.</title>
        <authorList>
            <person name="Anantharaman K."/>
            <person name="Brown C.T."/>
            <person name="Hug L.A."/>
            <person name="Sharon I."/>
            <person name="Castelle C.J."/>
            <person name="Probst A.J."/>
            <person name="Thomas B.C."/>
            <person name="Singh A."/>
            <person name="Wilkins M.J."/>
            <person name="Karaoz U."/>
            <person name="Brodie E.L."/>
            <person name="Williams K.H."/>
            <person name="Hubbard S.S."/>
            <person name="Banfield J.F."/>
        </authorList>
    </citation>
    <scope>NUCLEOTIDE SEQUENCE [LARGE SCALE GENOMIC DNA]</scope>
</reference>
<evidence type="ECO:0000256" key="1">
    <source>
        <dbReference type="ARBA" id="ARBA00002663"/>
    </source>
</evidence>
<keyword evidence="6 7" id="KW-0694">RNA-binding</keyword>
<proteinExistence type="inferred from homology"/>
<dbReference type="InterPro" id="IPR020568">
    <property type="entry name" value="Ribosomal_Su5_D2-typ_SF"/>
</dbReference>
<dbReference type="SUPFAM" id="SSF54211">
    <property type="entry name" value="Ribosomal protein S5 domain 2-like"/>
    <property type="match status" value="1"/>
</dbReference>
<dbReference type="Pfam" id="PF00825">
    <property type="entry name" value="Ribonuclease_P"/>
    <property type="match status" value="1"/>
</dbReference>
<evidence type="ECO:0000256" key="2">
    <source>
        <dbReference type="ARBA" id="ARBA00022694"/>
    </source>
</evidence>